<dbReference type="AlphaFoldDB" id="A0A0V1D6Z1"/>
<reference evidence="1 2" key="1">
    <citation type="submission" date="2015-01" db="EMBL/GenBank/DDBJ databases">
        <title>Evolution of Trichinella species and genotypes.</title>
        <authorList>
            <person name="Korhonen P.K."/>
            <person name="Edoardo P."/>
            <person name="Giuseppe L.R."/>
            <person name="Gasser R.B."/>
        </authorList>
    </citation>
    <scope>NUCLEOTIDE SEQUENCE [LARGE SCALE GENOMIC DNA]</scope>
    <source>
        <strain evidence="1">ISS120</strain>
    </source>
</reference>
<dbReference type="Proteomes" id="UP000054653">
    <property type="component" value="Unassembled WGS sequence"/>
</dbReference>
<organism evidence="1 2">
    <name type="scientific">Trichinella britovi</name>
    <name type="common">Parasitic roundworm</name>
    <dbReference type="NCBI Taxonomy" id="45882"/>
    <lineage>
        <taxon>Eukaryota</taxon>
        <taxon>Metazoa</taxon>
        <taxon>Ecdysozoa</taxon>
        <taxon>Nematoda</taxon>
        <taxon>Enoplea</taxon>
        <taxon>Dorylaimia</taxon>
        <taxon>Trichinellida</taxon>
        <taxon>Trichinellidae</taxon>
        <taxon>Trichinella</taxon>
    </lineage>
</organism>
<sequence length="68" mass="7940">MSFPIIFKVNLFHRLQLEISHLTLKILHFISSHPQWLSESPNDDATCFLTNDPKFQAFTNLLQKLASR</sequence>
<name>A0A0V1D6Z1_TRIBR</name>
<gene>
    <name evidence="1" type="ORF">T03_15947</name>
</gene>
<evidence type="ECO:0000313" key="2">
    <source>
        <dbReference type="Proteomes" id="UP000054653"/>
    </source>
</evidence>
<accession>A0A0V1D6Z1</accession>
<dbReference type="OrthoDB" id="5919787at2759"/>
<protein>
    <submittedName>
        <fullName evidence="1">Uncharacterized protein</fullName>
    </submittedName>
</protein>
<comment type="caution">
    <text evidence="1">The sequence shown here is derived from an EMBL/GenBank/DDBJ whole genome shotgun (WGS) entry which is preliminary data.</text>
</comment>
<evidence type="ECO:0000313" key="1">
    <source>
        <dbReference type="EMBL" id="KRY57140.1"/>
    </source>
</evidence>
<dbReference type="EMBL" id="JYDI01000035">
    <property type="protein sequence ID" value="KRY57140.1"/>
    <property type="molecule type" value="Genomic_DNA"/>
</dbReference>
<proteinExistence type="predicted"/>
<keyword evidence="2" id="KW-1185">Reference proteome</keyword>